<keyword evidence="1" id="KW-1133">Transmembrane helix</keyword>
<dbReference type="EMBL" id="GBXM01061627">
    <property type="protein sequence ID" value="JAH46950.1"/>
    <property type="molecule type" value="Transcribed_RNA"/>
</dbReference>
<accession>A0A0E9T1W6</accession>
<keyword evidence="1" id="KW-0472">Membrane</keyword>
<organism evidence="2">
    <name type="scientific">Anguilla anguilla</name>
    <name type="common">European freshwater eel</name>
    <name type="synonym">Muraena anguilla</name>
    <dbReference type="NCBI Taxonomy" id="7936"/>
    <lineage>
        <taxon>Eukaryota</taxon>
        <taxon>Metazoa</taxon>
        <taxon>Chordata</taxon>
        <taxon>Craniata</taxon>
        <taxon>Vertebrata</taxon>
        <taxon>Euteleostomi</taxon>
        <taxon>Actinopterygii</taxon>
        <taxon>Neopterygii</taxon>
        <taxon>Teleostei</taxon>
        <taxon>Anguilliformes</taxon>
        <taxon>Anguillidae</taxon>
        <taxon>Anguilla</taxon>
    </lineage>
</organism>
<evidence type="ECO:0000256" key="1">
    <source>
        <dbReference type="SAM" id="Phobius"/>
    </source>
</evidence>
<reference evidence="2" key="1">
    <citation type="submission" date="2014-11" db="EMBL/GenBank/DDBJ databases">
        <authorList>
            <person name="Amaro Gonzalez C."/>
        </authorList>
    </citation>
    <scope>NUCLEOTIDE SEQUENCE</scope>
</reference>
<dbReference type="AlphaFoldDB" id="A0A0E9T1W6"/>
<proteinExistence type="predicted"/>
<keyword evidence="1" id="KW-0812">Transmembrane</keyword>
<name>A0A0E9T1W6_ANGAN</name>
<reference evidence="2" key="2">
    <citation type="journal article" date="2015" name="Fish Shellfish Immunol.">
        <title>Early steps in the European eel (Anguilla anguilla)-Vibrio vulnificus interaction in the gills: Role of the RtxA13 toxin.</title>
        <authorList>
            <person name="Callol A."/>
            <person name="Pajuelo D."/>
            <person name="Ebbesson L."/>
            <person name="Teles M."/>
            <person name="MacKenzie S."/>
            <person name="Amaro C."/>
        </authorList>
    </citation>
    <scope>NUCLEOTIDE SEQUENCE</scope>
</reference>
<sequence length="30" mass="3680">MMNTTSEIVLVIITMINCYLWYQLYKCTYK</sequence>
<evidence type="ECO:0000313" key="2">
    <source>
        <dbReference type="EMBL" id="JAH46950.1"/>
    </source>
</evidence>
<protein>
    <submittedName>
        <fullName evidence="2">Uncharacterized protein</fullName>
    </submittedName>
</protein>
<feature type="transmembrane region" description="Helical" evidence="1">
    <location>
        <begin position="6"/>
        <end position="25"/>
    </location>
</feature>